<gene>
    <name evidence="1" type="ORF">HK099_000366</name>
</gene>
<protein>
    <submittedName>
        <fullName evidence="1">Uncharacterized protein</fullName>
    </submittedName>
</protein>
<comment type="caution">
    <text evidence="1">The sequence shown here is derived from an EMBL/GenBank/DDBJ whole genome shotgun (WGS) entry which is preliminary data.</text>
</comment>
<name>A0AAD5TUS4_9FUNG</name>
<dbReference type="Proteomes" id="UP001211065">
    <property type="component" value="Unassembled WGS sequence"/>
</dbReference>
<proteinExistence type="predicted"/>
<dbReference type="PANTHER" id="PTHR36127">
    <property type="entry name" value="EXPRESSED PROTEIN"/>
    <property type="match status" value="1"/>
</dbReference>
<keyword evidence="2" id="KW-1185">Reference proteome</keyword>
<dbReference type="AlphaFoldDB" id="A0AAD5TUS4"/>
<accession>A0AAD5TUS4</accession>
<organism evidence="1 2">
    <name type="scientific">Clydaea vesicula</name>
    <dbReference type="NCBI Taxonomy" id="447962"/>
    <lineage>
        <taxon>Eukaryota</taxon>
        <taxon>Fungi</taxon>
        <taxon>Fungi incertae sedis</taxon>
        <taxon>Chytridiomycota</taxon>
        <taxon>Chytridiomycota incertae sedis</taxon>
        <taxon>Chytridiomycetes</taxon>
        <taxon>Lobulomycetales</taxon>
        <taxon>Lobulomycetaceae</taxon>
        <taxon>Clydaea</taxon>
    </lineage>
</organism>
<evidence type="ECO:0000313" key="2">
    <source>
        <dbReference type="Proteomes" id="UP001211065"/>
    </source>
</evidence>
<dbReference type="PANTHER" id="PTHR36127:SF1">
    <property type="entry name" value="COMM DOMAIN-CONTAINING PROTEIN"/>
    <property type="match status" value="1"/>
</dbReference>
<sequence length="309" mass="35994">MCESDIPRLIGRTVISDNTNFNTSTSDSDTDSDFNKLLNIVERLESDDVYQTVKEFLNSRKMYTISDNQTIDKIEIKNEKEELDSFLLNTLFSDILNFENCKTKRLLQTINQGIVLSSMPYLYDNVLSKYNLMVKDVRGKDGWKIRIHFHYTISNEEIISKRKNQQNLKSVNVVHIRKEQSLIKSLDDTTPDFILEWEVSLTFDHTLKLEGVFLKILNVKILINNEYKTLPRCGKEDIENKSLDLNDSNKKKSETDFLRNVFFGGNQIFIEQNLNEDNGENNNDFSNIKKGFVKLFSQKKVEKNTSDLK</sequence>
<dbReference type="EMBL" id="JADGJW010001084">
    <property type="protein sequence ID" value="KAJ3207022.1"/>
    <property type="molecule type" value="Genomic_DNA"/>
</dbReference>
<reference evidence="1" key="1">
    <citation type="submission" date="2020-05" db="EMBL/GenBank/DDBJ databases">
        <title>Phylogenomic resolution of chytrid fungi.</title>
        <authorList>
            <person name="Stajich J.E."/>
            <person name="Amses K."/>
            <person name="Simmons R."/>
            <person name="Seto K."/>
            <person name="Myers J."/>
            <person name="Bonds A."/>
            <person name="Quandt C.A."/>
            <person name="Barry K."/>
            <person name="Liu P."/>
            <person name="Grigoriev I."/>
            <person name="Longcore J.E."/>
            <person name="James T.Y."/>
        </authorList>
    </citation>
    <scope>NUCLEOTIDE SEQUENCE</scope>
    <source>
        <strain evidence="1">JEL0476</strain>
    </source>
</reference>
<evidence type="ECO:0000313" key="1">
    <source>
        <dbReference type="EMBL" id="KAJ3207022.1"/>
    </source>
</evidence>